<dbReference type="GeneID" id="54357483"/>
<keyword evidence="1" id="KW-1185">Reference proteome</keyword>
<accession>A0A6J3M490</accession>
<dbReference type="AlphaFoldDB" id="A0A6J3M490"/>
<reference evidence="2" key="3">
    <citation type="submission" date="2025-08" db="UniProtKB">
        <authorList>
            <consortium name="RefSeq"/>
        </authorList>
    </citation>
    <scope>IDENTIFICATION</scope>
    <source>
        <strain evidence="2">CBS 342.82</strain>
    </source>
</reference>
<sequence>MGRLCVRSRSGISDLVTWDVTCPSNHARIPSLSDASKWPSDHIDREPHKHLELMCGVSNAMGEMCDVKTRRWSCGWWKWVRCGAVRLSLGAWLWLWLLLLHAGRA</sequence>
<dbReference type="RefSeq" id="XP_033459754.1">
    <property type="nucleotide sequence ID" value="XM_033599684.1"/>
</dbReference>
<reference evidence="2" key="2">
    <citation type="submission" date="2020-04" db="EMBL/GenBank/DDBJ databases">
        <authorList>
            <consortium name="NCBI Genome Project"/>
        </authorList>
    </citation>
    <scope>NUCLEOTIDE SEQUENCE</scope>
    <source>
        <strain evidence="2">CBS 342.82</strain>
    </source>
</reference>
<name>A0A6J3M490_9PEZI</name>
<evidence type="ECO:0000313" key="1">
    <source>
        <dbReference type="Proteomes" id="UP000504637"/>
    </source>
</evidence>
<dbReference type="Proteomes" id="UP000504637">
    <property type="component" value="Unplaced"/>
</dbReference>
<organism evidence="2">
    <name type="scientific">Dissoconium aciculare CBS 342.82</name>
    <dbReference type="NCBI Taxonomy" id="1314786"/>
    <lineage>
        <taxon>Eukaryota</taxon>
        <taxon>Fungi</taxon>
        <taxon>Dikarya</taxon>
        <taxon>Ascomycota</taxon>
        <taxon>Pezizomycotina</taxon>
        <taxon>Dothideomycetes</taxon>
        <taxon>Dothideomycetidae</taxon>
        <taxon>Mycosphaerellales</taxon>
        <taxon>Dissoconiaceae</taxon>
        <taxon>Dissoconium</taxon>
    </lineage>
</organism>
<reference evidence="2" key="1">
    <citation type="submission" date="2020-01" db="EMBL/GenBank/DDBJ databases">
        <authorList>
            <consortium name="DOE Joint Genome Institute"/>
            <person name="Haridas S."/>
            <person name="Albert R."/>
            <person name="Binder M."/>
            <person name="Bloem J."/>
            <person name="Labutti K."/>
            <person name="Salamov A."/>
            <person name="Andreopoulos B."/>
            <person name="Baker S.E."/>
            <person name="Barry K."/>
            <person name="Bills G."/>
            <person name="Bluhm B.H."/>
            <person name="Cannon C."/>
            <person name="Castanera R."/>
            <person name="Culley D.E."/>
            <person name="Daum C."/>
            <person name="Ezra D."/>
            <person name="Gonzalez J.B."/>
            <person name="Henrissat B."/>
            <person name="Kuo A."/>
            <person name="Liang C."/>
            <person name="Lipzen A."/>
            <person name="Lutzoni F."/>
            <person name="Magnuson J."/>
            <person name="Mondo S."/>
            <person name="Nolan M."/>
            <person name="Ohm R."/>
            <person name="Pangilinan J."/>
            <person name="Park H.-J."/>
            <person name="Ramirez L."/>
            <person name="Alfaro M."/>
            <person name="Sun H."/>
            <person name="Tritt A."/>
            <person name="Yoshinaga Y."/>
            <person name="Zwiers L.-H."/>
            <person name="Turgeon B.G."/>
            <person name="Goodwin S.B."/>
            <person name="Spatafora J.W."/>
            <person name="Crous P.W."/>
            <person name="Grigoriev I.V."/>
        </authorList>
    </citation>
    <scope>NUCLEOTIDE SEQUENCE</scope>
    <source>
        <strain evidence="2">CBS 342.82</strain>
    </source>
</reference>
<protein>
    <submittedName>
        <fullName evidence="2">Uncharacterized protein</fullName>
    </submittedName>
</protein>
<proteinExistence type="predicted"/>
<gene>
    <name evidence="2" type="ORF">K489DRAFT_215061</name>
</gene>
<evidence type="ECO:0000313" key="2">
    <source>
        <dbReference type="RefSeq" id="XP_033459754.1"/>
    </source>
</evidence>